<reference evidence="3" key="1">
    <citation type="journal article" date="2010" name="Nature">
        <title>The Amphimedon queenslandica genome and the evolution of animal complexity.</title>
        <authorList>
            <person name="Srivastava M."/>
            <person name="Simakov O."/>
            <person name="Chapman J."/>
            <person name="Fahey B."/>
            <person name="Gauthier M.E."/>
            <person name="Mitros T."/>
            <person name="Richards G.S."/>
            <person name="Conaco C."/>
            <person name="Dacre M."/>
            <person name="Hellsten U."/>
            <person name="Larroux C."/>
            <person name="Putnam N.H."/>
            <person name="Stanke M."/>
            <person name="Adamska M."/>
            <person name="Darling A."/>
            <person name="Degnan S.M."/>
            <person name="Oakley T.H."/>
            <person name="Plachetzki D.C."/>
            <person name="Zhai Y."/>
            <person name="Adamski M."/>
            <person name="Calcino A."/>
            <person name="Cummins S.F."/>
            <person name="Goodstein D.M."/>
            <person name="Harris C."/>
            <person name="Jackson D.J."/>
            <person name="Leys S.P."/>
            <person name="Shu S."/>
            <person name="Woodcroft B.J."/>
            <person name="Vervoort M."/>
            <person name="Kosik K.S."/>
            <person name="Manning G."/>
            <person name="Degnan B.M."/>
            <person name="Rokhsar D.S."/>
        </authorList>
    </citation>
    <scope>NUCLEOTIDE SEQUENCE [LARGE SCALE GENOMIC DNA]</scope>
</reference>
<reference evidence="2" key="2">
    <citation type="submission" date="2017-05" db="UniProtKB">
        <authorList>
            <consortium name="EnsemblMetazoa"/>
        </authorList>
    </citation>
    <scope>IDENTIFICATION</scope>
</reference>
<dbReference type="PANTHER" id="PTHR24416">
    <property type="entry name" value="TYROSINE-PROTEIN KINASE RECEPTOR"/>
    <property type="match status" value="1"/>
</dbReference>
<dbReference type="AlphaFoldDB" id="A0A1X7SSG4"/>
<dbReference type="GO" id="GO:0004714">
    <property type="term" value="F:transmembrane receptor protein tyrosine kinase activity"/>
    <property type="evidence" value="ECO:0007669"/>
    <property type="project" value="TreeGrafter"/>
</dbReference>
<dbReference type="InParanoid" id="A0A1X7SSG4"/>
<dbReference type="InterPro" id="IPR020635">
    <property type="entry name" value="Tyr_kinase_cat_dom"/>
</dbReference>
<proteinExistence type="predicted"/>
<evidence type="ECO:0000313" key="3">
    <source>
        <dbReference type="Proteomes" id="UP000007879"/>
    </source>
</evidence>
<sequence length="118" mass="13147">MALESLHYGIFSENSDVWSYGVLCWEVFSAGKIPYSGMDPTGLVELLDGGQRLSCPDNKACSEDIYSLMQQCWAESPDDRPLFSDLVASVNALIVPLASYLIVSNDSTFQLNHDHIYY</sequence>
<dbReference type="eggNOG" id="KOG0200">
    <property type="taxonomic scope" value="Eukaryota"/>
</dbReference>
<keyword evidence="3" id="KW-1185">Reference proteome</keyword>
<name>A0A1X7SSG4_AMPQE</name>
<dbReference type="Pfam" id="PF07714">
    <property type="entry name" value="PK_Tyr_Ser-Thr"/>
    <property type="match status" value="1"/>
</dbReference>
<evidence type="ECO:0000313" key="2">
    <source>
        <dbReference type="EnsemblMetazoa" id="Aqu2.1.05018_001"/>
    </source>
</evidence>
<dbReference type="PROSITE" id="PS50011">
    <property type="entry name" value="PROTEIN_KINASE_DOM"/>
    <property type="match status" value="1"/>
</dbReference>
<dbReference type="InterPro" id="IPR000719">
    <property type="entry name" value="Prot_kinase_dom"/>
</dbReference>
<accession>A0A1X7SSG4</accession>
<dbReference type="SUPFAM" id="SSF56112">
    <property type="entry name" value="Protein kinase-like (PK-like)"/>
    <property type="match status" value="1"/>
</dbReference>
<dbReference type="GO" id="GO:0007169">
    <property type="term" value="P:cell surface receptor protein tyrosine kinase signaling pathway"/>
    <property type="evidence" value="ECO:0007669"/>
    <property type="project" value="TreeGrafter"/>
</dbReference>
<dbReference type="InterPro" id="IPR011009">
    <property type="entry name" value="Kinase-like_dom_sf"/>
</dbReference>
<dbReference type="GO" id="GO:0005886">
    <property type="term" value="C:plasma membrane"/>
    <property type="evidence" value="ECO:0007669"/>
    <property type="project" value="TreeGrafter"/>
</dbReference>
<dbReference type="OrthoDB" id="28230at2759"/>
<feature type="domain" description="Protein kinase" evidence="1">
    <location>
        <begin position="1"/>
        <end position="94"/>
    </location>
</feature>
<dbReference type="InterPro" id="IPR050122">
    <property type="entry name" value="RTK"/>
</dbReference>
<gene>
    <name evidence="2" type="primary">109591682</name>
</gene>
<dbReference type="KEGG" id="aqu:109591682"/>
<organism evidence="2">
    <name type="scientific">Amphimedon queenslandica</name>
    <name type="common">Sponge</name>
    <dbReference type="NCBI Taxonomy" id="400682"/>
    <lineage>
        <taxon>Eukaryota</taxon>
        <taxon>Metazoa</taxon>
        <taxon>Porifera</taxon>
        <taxon>Demospongiae</taxon>
        <taxon>Heteroscleromorpha</taxon>
        <taxon>Haplosclerida</taxon>
        <taxon>Niphatidae</taxon>
        <taxon>Amphimedon</taxon>
    </lineage>
</organism>
<dbReference type="GO" id="GO:0005524">
    <property type="term" value="F:ATP binding"/>
    <property type="evidence" value="ECO:0007669"/>
    <property type="project" value="InterPro"/>
</dbReference>
<dbReference type="Proteomes" id="UP000007879">
    <property type="component" value="Unassembled WGS sequence"/>
</dbReference>
<dbReference type="SMART" id="SM00219">
    <property type="entry name" value="TyrKc"/>
    <property type="match status" value="1"/>
</dbReference>
<evidence type="ECO:0000259" key="1">
    <source>
        <dbReference type="PROSITE" id="PS50011"/>
    </source>
</evidence>
<dbReference type="Gene3D" id="1.10.510.10">
    <property type="entry name" value="Transferase(Phosphotransferase) domain 1"/>
    <property type="match status" value="1"/>
</dbReference>
<dbReference type="PANTHER" id="PTHR24416:SF617">
    <property type="entry name" value="RET ONCOGENE, ISOFORM A"/>
    <property type="match status" value="1"/>
</dbReference>
<dbReference type="GO" id="GO:0043235">
    <property type="term" value="C:receptor complex"/>
    <property type="evidence" value="ECO:0007669"/>
    <property type="project" value="TreeGrafter"/>
</dbReference>
<dbReference type="PRINTS" id="PR00109">
    <property type="entry name" value="TYRKINASE"/>
</dbReference>
<dbReference type="InterPro" id="IPR001245">
    <property type="entry name" value="Ser-Thr/Tyr_kinase_cat_dom"/>
</dbReference>
<protein>
    <recommendedName>
        <fullName evidence="1">Protein kinase domain-containing protein</fullName>
    </recommendedName>
</protein>
<dbReference type="EnsemblMetazoa" id="XM_020007362.1">
    <property type="protein sequence ID" value="XP_019862921.1"/>
    <property type="gene ID" value="LOC109591682"/>
</dbReference>
<dbReference type="EnsemblMetazoa" id="Aqu2.1.05018_001">
    <property type="protein sequence ID" value="Aqu2.1.05018_001"/>
    <property type="gene ID" value="Aqu2.1.05018"/>
</dbReference>